<comment type="caution">
    <text evidence="2">The sequence shown here is derived from an EMBL/GenBank/DDBJ whole genome shotgun (WGS) entry which is preliminary data.</text>
</comment>
<gene>
    <name evidence="2" type="ORF">UW62_C0019G0001</name>
</gene>
<name>A0A0G1J945_9BACT</name>
<evidence type="ECO:0000313" key="2">
    <source>
        <dbReference type="EMBL" id="KKT67785.1"/>
    </source>
</evidence>
<organism evidence="2 3">
    <name type="scientific">Candidatus Collierbacteria bacterium GW2011_GWB1_44_35</name>
    <dbReference type="NCBI Taxonomy" id="1618383"/>
    <lineage>
        <taxon>Bacteria</taxon>
        <taxon>Candidatus Collieribacteriota</taxon>
    </lineage>
</organism>
<dbReference type="AlphaFoldDB" id="A0A0G1J945"/>
<protein>
    <submittedName>
        <fullName evidence="2">Uncharacterized protein</fullName>
    </submittedName>
</protein>
<sequence length="33" mass="3605">MRCDSYDRQDKEGEGIEAKKGGSVDHGVCLHPS</sequence>
<feature type="region of interest" description="Disordered" evidence="1">
    <location>
        <begin position="1"/>
        <end position="33"/>
    </location>
</feature>
<evidence type="ECO:0000313" key="3">
    <source>
        <dbReference type="Proteomes" id="UP000034604"/>
    </source>
</evidence>
<reference evidence="2 3" key="1">
    <citation type="journal article" date="2015" name="Nature">
        <title>rRNA introns, odd ribosomes, and small enigmatic genomes across a large radiation of phyla.</title>
        <authorList>
            <person name="Brown C.T."/>
            <person name="Hug L.A."/>
            <person name="Thomas B.C."/>
            <person name="Sharon I."/>
            <person name="Castelle C.J."/>
            <person name="Singh A."/>
            <person name="Wilkins M.J."/>
            <person name="Williams K.H."/>
            <person name="Banfield J.F."/>
        </authorList>
    </citation>
    <scope>NUCLEOTIDE SEQUENCE [LARGE SCALE GENOMIC DNA]</scope>
</reference>
<accession>A0A0G1J945</accession>
<dbReference type="Proteomes" id="UP000034604">
    <property type="component" value="Unassembled WGS sequence"/>
</dbReference>
<feature type="non-terminal residue" evidence="2">
    <location>
        <position position="1"/>
    </location>
</feature>
<dbReference type="EMBL" id="LCJA01000019">
    <property type="protein sequence ID" value="KKT67785.1"/>
    <property type="molecule type" value="Genomic_DNA"/>
</dbReference>
<evidence type="ECO:0000256" key="1">
    <source>
        <dbReference type="SAM" id="MobiDB-lite"/>
    </source>
</evidence>
<proteinExistence type="predicted"/>
<feature type="compositionally biased region" description="Basic and acidic residues" evidence="1">
    <location>
        <begin position="1"/>
        <end position="23"/>
    </location>
</feature>